<comment type="caution">
    <text evidence="2">The sequence shown here is derived from an EMBL/GenBank/DDBJ whole genome shotgun (WGS) entry which is preliminary data.</text>
</comment>
<dbReference type="Proteomes" id="UP000612055">
    <property type="component" value="Unassembled WGS sequence"/>
</dbReference>
<evidence type="ECO:0000313" key="2">
    <source>
        <dbReference type="EMBL" id="KAG2484099.1"/>
    </source>
</evidence>
<dbReference type="AlphaFoldDB" id="A0A835XQ37"/>
<keyword evidence="3" id="KW-1185">Reference proteome</keyword>
<name>A0A835XQ37_9CHLO</name>
<proteinExistence type="predicted"/>
<reference evidence="2" key="1">
    <citation type="journal article" date="2020" name="bioRxiv">
        <title>Comparative genomics of Chlamydomonas.</title>
        <authorList>
            <person name="Craig R.J."/>
            <person name="Hasan A.R."/>
            <person name="Ness R.W."/>
            <person name="Keightley P.D."/>
        </authorList>
    </citation>
    <scope>NUCLEOTIDE SEQUENCE</scope>
    <source>
        <strain evidence="2">CCAP 11/70</strain>
    </source>
</reference>
<evidence type="ECO:0000256" key="1">
    <source>
        <dbReference type="SAM" id="MobiDB-lite"/>
    </source>
</evidence>
<dbReference type="EMBL" id="JAEHOE010000157">
    <property type="protein sequence ID" value="KAG2484099.1"/>
    <property type="molecule type" value="Genomic_DNA"/>
</dbReference>
<sequence length="145" mass="15386">MHAAGLYEVTRTDNATGLSYTYVLISSQSGVTSYQGAKAGCPNRPGYVGRRGILSPFVPGVSIPESPTLALDAAVVAELCTGCSCWVDSPRASTVDGYCFLVAPDGLLDQQAECNTLRSYVCKYEAPRARPPSPPSAPLPPDFRR</sequence>
<accession>A0A835XQ37</accession>
<organism evidence="2 3">
    <name type="scientific">Edaphochlamys debaryana</name>
    <dbReference type="NCBI Taxonomy" id="47281"/>
    <lineage>
        <taxon>Eukaryota</taxon>
        <taxon>Viridiplantae</taxon>
        <taxon>Chlorophyta</taxon>
        <taxon>core chlorophytes</taxon>
        <taxon>Chlorophyceae</taxon>
        <taxon>CS clade</taxon>
        <taxon>Chlamydomonadales</taxon>
        <taxon>Chlamydomonadales incertae sedis</taxon>
        <taxon>Edaphochlamys</taxon>
    </lineage>
</organism>
<feature type="region of interest" description="Disordered" evidence="1">
    <location>
        <begin position="126"/>
        <end position="145"/>
    </location>
</feature>
<protein>
    <submittedName>
        <fullName evidence="2">Uncharacterized protein</fullName>
    </submittedName>
</protein>
<feature type="compositionally biased region" description="Pro residues" evidence="1">
    <location>
        <begin position="129"/>
        <end position="145"/>
    </location>
</feature>
<gene>
    <name evidence="2" type="ORF">HYH03_017051</name>
</gene>
<evidence type="ECO:0000313" key="3">
    <source>
        <dbReference type="Proteomes" id="UP000612055"/>
    </source>
</evidence>